<organism evidence="4 5">
    <name type="scientific">Pseudonocardia cypriaca</name>
    <dbReference type="NCBI Taxonomy" id="882449"/>
    <lineage>
        <taxon>Bacteria</taxon>
        <taxon>Bacillati</taxon>
        <taxon>Actinomycetota</taxon>
        <taxon>Actinomycetes</taxon>
        <taxon>Pseudonocardiales</taxon>
        <taxon>Pseudonocardiaceae</taxon>
        <taxon>Pseudonocardia</taxon>
    </lineage>
</organism>
<dbReference type="PANTHER" id="PTHR10357">
    <property type="entry name" value="ALPHA-AMYLASE FAMILY MEMBER"/>
    <property type="match status" value="1"/>
</dbReference>
<evidence type="ECO:0000259" key="3">
    <source>
        <dbReference type="SMART" id="SM00642"/>
    </source>
</evidence>
<dbReference type="Pfam" id="PF00128">
    <property type="entry name" value="Alpha-amylase"/>
    <property type="match status" value="1"/>
</dbReference>
<feature type="region of interest" description="Disordered" evidence="2">
    <location>
        <begin position="408"/>
        <end position="428"/>
    </location>
</feature>
<keyword evidence="5" id="KW-1185">Reference proteome</keyword>
<dbReference type="RefSeq" id="WP_142107448.1">
    <property type="nucleotide sequence ID" value="NZ_VFPH01000003.1"/>
</dbReference>
<evidence type="ECO:0000313" key="5">
    <source>
        <dbReference type="Proteomes" id="UP000319818"/>
    </source>
</evidence>
<dbReference type="Gene3D" id="3.90.400.10">
    <property type="entry name" value="Oligo-1,6-glucosidase, Domain 2"/>
    <property type="match status" value="1"/>
</dbReference>
<dbReference type="InterPro" id="IPR006047">
    <property type="entry name" value="GH13_cat_dom"/>
</dbReference>
<name>A0A543FQU3_9PSEU</name>
<dbReference type="InterPro" id="IPR017853">
    <property type="entry name" value="GH"/>
</dbReference>
<evidence type="ECO:0000313" key="4">
    <source>
        <dbReference type="EMBL" id="TQM36208.1"/>
    </source>
</evidence>
<dbReference type="InterPro" id="IPR045857">
    <property type="entry name" value="O16G_dom_2"/>
</dbReference>
<dbReference type="EMBL" id="VFPH01000003">
    <property type="protein sequence ID" value="TQM36208.1"/>
    <property type="molecule type" value="Genomic_DNA"/>
</dbReference>
<proteinExistence type="inferred from homology"/>
<dbReference type="Gene3D" id="3.20.20.80">
    <property type="entry name" value="Glycosidases"/>
    <property type="match status" value="2"/>
</dbReference>
<reference evidence="4 5" key="1">
    <citation type="submission" date="2019-06" db="EMBL/GenBank/DDBJ databases">
        <title>Sequencing the genomes of 1000 actinobacteria strains.</title>
        <authorList>
            <person name="Klenk H.-P."/>
        </authorList>
    </citation>
    <scope>NUCLEOTIDE SEQUENCE [LARGE SCALE GENOMIC DNA]</scope>
    <source>
        <strain evidence="4 5">DSM 45511</strain>
    </source>
</reference>
<sequence length="561" mass="61915">MSTPVEEQDAVRGWWRDAVVYQIYLRSFADGNGDGIGDIAGIRARLSYLRGLGVDALWINPWYPSPMADGGYDVADYRGIEPVFGTTEEAFALIEEAHALGLRVLLDIVPNHTSDQHPWFRAALASPPGSPERGRYHFRAGRGPDGELPPNDWRSVFGGPAWTRTPDGEWYLHLFDAGQPDLNWADERVHAEFESILRFWFDRGVDGFRIDVAHGLAKSESMPDIGLAEGDPLPPPGRPGHPHWDLDEVHEIYRAWRKIADSYPDPRVFVAEAWVFDAPHRLARYVRSDELHTAFNFDFLRIPWDADALRQTIDDSIGAVTAVGAPATWVLSNHDVVRHVSRLGRPFIPGAFQLVDLPPIETLDRQLGVRRARAAALLMFALPGGAYVYQGDELGLWEIEDLPEDTLQDPTWVRSGHTDRGRDGSRVPLPWSGTAPPFGFSPEGTSAQPWLPQPADFATVTVELQERDPDSMLGLYRQALALRRAHAELGDGELNWLPSAPGVLAFSRGSGFSCWVNLSPASVPLPPGAEVLLASGPLPTDGTLPVDVAVWLDASADTRPS</sequence>
<dbReference type="AlphaFoldDB" id="A0A543FQU3"/>
<feature type="domain" description="Glycosyl hydrolase family 13 catalytic" evidence="3">
    <location>
        <begin position="22"/>
        <end position="426"/>
    </location>
</feature>
<comment type="caution">
    <text evidence="4">The sequence shown here is derived from an EMBL/GenBank/DDBJ whole genome shotgun (WGS) entry which is preliminary data.</text>
</comment>
<comment type="similarity">
    <text evidence="1">Belongs to the glycosyl hydrolase 13 family.</text>
</comment>
<dbReference type="SMART" id="SM00642">
    <property type="entry name" value="Aamy"/>
    <property type="match status" value="1"/>
</dbReference>
<dbReference type="CDD" id="cd11332">
    <property type="entry name" value="AmyAc_OligoGlu_TS"/>
    <property type="match status" value="1"/>
</dbReference>
<dbReference type="PANTHER" id="PTHR10357:SF179">
    <property type="entry name" value="NEUTRAL AND BASIC AMINO ACID TRANSPORT PROTEIN RBAT"/>
    <property type="match status" value="1"/>
</dbReference>
<dbReference type="GO" id="GO:0004556">
    <property type="term" value="F:alpha-amylase activity"/>
    <property type="evidence" value="ECO:0007669"/>
    <property type="project" value="TreeGrafter"/>
</dbReference>
<gene>
    <name evidence="4" type="ORF">FB388_7665</name>
</gene>
<feature type="compositionally biased region" description="Basic and acidic residues" evidence="2">
    <location>
        <begin position="416"/>
        <end position="425"/>
    </location>
</feature>
<dbReference type="SUPFAM" id="SSF51445">
    <property type="entry name" value="(Trans)glycosidases"/>
    <property type="match status" value="1"/>
</dbReference>
<dbReference type="OrthoDB" id="9043248at2"/>
<accession>A0A543FQU3</accession>
<protein>
    <submittedName>
        <fullName evidence="4">Alpha-glucosidase</fullName>
    </submittedName>
</protein>
<evidence type="ECO:0000256" key="1">
    <source>
        <dbReference type="ARBA" id="ARBA00008061"/>
    </source>
</evidence>
<dbReference type="Proteomes" id="UP000319818">
    <property type="component" value="Unassembled WGS sequence"/>
</dbReference>
<evidence type="ECO:0000256" key="2">
    <source>
        <dbReference type="SAM" id="MobiDB-lite"/>
    </source>
</evidence>
<dbReference type="GO" id="GO:0009313">
    <property type="term" value="P:oligosaccharide catabolic process"/>
    <property type="evidence" value="ECO:0007669"/>
    <property type="project" value="TreeGrafter"/>
</dbReference>